<protein>
    <recommendedName>
        <fullName evidence="3">Transmembrane protein</fullName>
    </recommendedName>
</protein>
<feature type="transmembrane region" description="Helical" evidence="1">
    <location>
        <begin position="40"/>
        <end position="64"/>
    </location>
</feature>
<dbReference type="EMBL" id="BKCJ010447254">
    <property type="protein sequence ID" value="GFA56907.1"/>
    <property type="molecule type" value="Genomic_DNA"/>
</dbReference>
<name>A0A699JTK5_TANCI</name>
<keyword evidence="1" id="KW-1133">Transmembrane helix</keyword>
<comment type="caution">
    <text evidence="2">The sequence shown here is derived from an EMBL/GenBank/DDBJ whole genome shotgun (WGS) entry which is preliminary data.</text>
</comment>
<dbReference type="AlphaFoldDB" id="A0A699JTK5"/>
<organism evidence="2">
    <name type="scientific">Tanacetum cinerariifolium</name>
    <name type="common">Dalmatian daisy</name>
    <name type="synonym">Chrysanthemum cinerariifolium</name>
    <dbReference type="NCBI Taxonomy" id="118510"/>
    <lineage>
        <taxon>Eukaryota</taxon>
        <taxon>Viridiplantae</taxon>
        <taxon>Streptophyta</taxon>
        <taxon>Embryophyta</taxon>
        <taxon>Tracheophyta</taxon>
        <taxon>Spermatophyta</taxon>
        <taxon>Magnoliopsida</taxon>
        <taxon>eudicotyledons</taxon>
        <taxon>Gunneridae</taxon>
        <taxon>Pentapetalae</taxon>
        <taxon>asterids</taxon>
        <taxon>campanulids</taxon>
        <taxon>Asterales</taxon>
        <taxon>Asteraceae</taxon>
        <taxon>Asteroideae</taxon>
        <taxon>Anthemideae</taxon>
        <taxon>Anthemidinae</taxon>
        <taxon>Tanacetum</taxon>
    </lineage>
</organism>
<keyword evidence="1" id="KW-0472">Membrane</keyword>
<gene>
    <name evidence="2" type="ORF">Tci_628879</name>
</gene>
<sequence length="66" mass="7447">MTHKKNLTHGGLDEDGDVDLDEVVTRSRVLQLGGRKRKSFYASVRIVVVNVFVVIEIIVVVHLFDI</sequence>
<evidence type="ECO:0000256" key="1">
    <source>
        <dbReference type="SAM" id="Phobius"/>
    </source>
</evidence>
<reference evidence="2" key="1">
    <citation type="journal article" date="2019" name="Sci. Rep.">
        <title>Draft genome of Tanacetum cinerariifolium, the natural source of mosquito coil.</title>
        <authorList>
            <person name="Yamashiro T."/>
            <person name="Shiraishi A."/>
            <person name="Satake H."/>
            <person name="Nakayama K."/>
        </authorList>
    </citation>
    <scope>NUCLEOTIDE SEQUENCE</scope>
</reference>
<evidence type="ECO:0008006" key="3">
    <source>
        <dbReference type="Google" id="ProtNLM"/>
    </source>
</evidence>
<keyword evidence="1" id="KW-0812">Transmembrane</keyword>
<evidence type="ECO:0000313" key="2">
    <source>
        <dbReference type="EMBL" id="GFA56907.1"/>
    </source>
</evidence>
<proteinExistence type="predicted"/>
<accession>A0A699JTK5</accession>